<protein>
    <recommendedName>
        <fullName evidence="6">Methyltransferase domain-containing protein</fullName>
    </recommendedName>
</protein>
<dbReference type="PANTHER" id="PTHR35897:SF1">
    <property type="entry name" value="METHYLTRANSFERASE AUSD"/>
    <property type="match status" value="1"/>
</dbReference>
<dbReference type="CDD" id="cd02440">
    <property type="entry name" value="AdoMet_MTases"/>
    <property type="match status" value="1"/>
</dbReference>
<accession>A0A318ZVH6</accession>
<dbReference type="OrthoDB" id="2094832at2759"/>
<dbReference type="EMBL" id="KZ821222">
    <property type="protein sequence ID" value="PYH48060.1"/>
    <property type="molecule type" value="Genomic_DNA"/>
</dbReference>
<sequence>MAPVMSAIDPSMWYRPEYGARLKPAIQFVFNHWGEIADEALPSHLHRIRDLAWPLGGYPCVGMWMFLLPGLAGFRDFPRILEHARQATITTTSGSSDSSTNTTSTSDSDSDPVILDLGCGLGQNLRLLAAHGIPTNRMVALDLEPRLWELGYELFKDRTRMQAQFIPGDFHSMPDEQLAAVQGTVELVIAAQFLHLFSREGQQAACKRIVALSRVGTMLVGFQQGRARPIEYLRPWGVTFYQNRESFTGMWEAVQEETQTVWEGEVREVDLFEWGMEEEDVAWMTEDRIGIEFMLTRVV</sequence>
<dbReference type="Gene3D" id="3.40.50.150">
    <property type="entry name" value="Vaccinia Virus protein VP39"/>
    <property type="match status" value="1"/>
</dbReference>
<dbReference type="InterPro" id="IPR041698">
    <property type="entry name" value="Methyltransf_25"/>
</dbReference>
<feature type="region of interest" description="Disordered" evidence="5">
    <location>
        <begin position="88"/>
        <end position="109"/>
    </location>
</feature>
<dbReference type="STRING" id="1450539.A0A318ZVH6"/>
<dbReference type="InterPro" id="IPR051654">
    <property type="entry name" value="Meroterpenoid_MTases"/>
</dbReference>
<keyword evidence="3" id="KW-0949">S-adenosyl-L-methionine</keyword>
<organism evidence="7 8">
    <name type="scientific">Aspergillus saccharolyticus JOP 1030-1</name>
    <dbReference type="NCBI Taxonomy" id="1450539"/>
    <lineage>
        <taxon>Eukaryota</taxon>
        <taxon>Fungi</taxon>
        <taxon>Dikarya</taxon>
        <taxon>Ascomycota</taxon>
        <taxon>Pezizomycotina</taxon>
        <taxon>Eurotiomycetes</taxon>
        <taxon>Eurotiomycetidae</taxon>
        <taxon>Eurotiales</taxon>
        <taxon>Aspergillaceae</taxon>
        <taxon>Aspergillus</taxon>
        <taxon>Aspergillus subgen. Circumdati</taxon>
    </lineage>
</organism>
<evidence type="ECO:0000259" key="6">
    <source>
        <dbReference type="Pfam" id="PF13649"/>
    </source>
</evidence>
<name>A0A318ZVH6_9EURO</name>
<dbReference type="GO" id="GO:0016740">
    <property type="term" value="F:transferase activity"/>
    <property type="evidence" value="ECO:0007669"/>
    <property type="project" value="UniProtKB-KW"/>
</dbReference>
<evidence type="ECO:0000256" key="2">
    <source>
        <dbReference type="ARBA" id="ARBA00022679"/>
    </source>
</evidence>
<evidence type="ECO:0000313" key="7">
    <source>
        <dbReference type="EMBL" id="PYH48060.1"/>
    </source>
</evidence>
<evidence type="ECO:0000256" key="3">
    <source>
        <dbReference type="ARBA" id="ARBA00022691"/>
    </source>
</evidence>
<feature type="compositionally biased region" description="Low complexity" evidence="5">
    <location>
        <begin position="88"/>
        <end position="107"/>
    </location>
</feature>
<dbReference type="Proteomes" id="UP000248349">
    <property type="component" value="Unassembled WGS sequence"/>
</dbReference>
<dbReference type="PANTHER" id="PTHR35897">
    <property type="entry name" value="METHYLTRANSFERASE AUSD"/>
    <property type="match status" value="1"/>
</dbReference>
<evidence type="ECO:0000313" key="8">
    <source>
        <dbReference type="Proteomes" id="UP000248349"/>
    </source>
</evidence>
<dbReference type="SUPFAM" id="SSF53335">
    <property type="entry name" value="S-adenosyl-L-methionine-dependent methyltransferases"/>
    <property type="match status" value="1"/>
</dbReference>
<keyword evidence="8" id="KW-1185">Reference proteome</keyword>
<feature type="domain" description="Methyltransferase" evidence="6">
    <location>
        <begin position="114"/>
        <end position="212"/>
    </location>
</feature>
<evidence type="ECO:0000256" key="1">
    <source>
        <dbReference type="ARBA" id="ARBA00005179"/>
    </source>
</evidence>
<comment type="pathway">
    <text evidence="1">Secondary metabolite biosynthesis.</text>
</comment>
<reference evidence="7 8" key="1">
    <citation type="submission" date="2016-12" db="EMBL/GenBank/DDBJ databases">
        <title>The genomes of Aspergillus section Nigri reveals drivers in fungal speciation.</title>
        <authorList>
            <consortium name="DOE Joint Genome Institute"/>
            <person name="Vesth T.C."/>
            <person name="Nybo J."/>
            <person name="Theobald S."/>
            <person name="Brandl J."/>
            <person name="Frisvad J.C."/>
            <person name="Nielsen K.F."/>
            <person name="Lyhne E.K."/>
            <person name="Kogle M.E."/>
            <person name="Kuo A."/>
            <person name="Riley R."/>
            <person name="Clum A."/>
            <person name="Nolan M."/>
            <person name="Lipzen A."/>
            <person name="Salamov A."/>
            <person name="Henrissat B."/>
            <person name="Wiebenga A."/>
            <person name="De Vries R.P."/>
            <person name="Grigoriev I.V."/>
            <person name="Mortensen U.H."/>
            <person name="Andersen M.R."/>
            <person name="Baker S.E."/>
        </authorList>
    </citation>
    <scope>NUCLEOTIDE SEQUENCE [LARGE SCALE GENOMIC DNA]</scope>
    <source>
        <strain evidence="7 8">JOP 1030-1</strain>
    </source>
</reference>
<dbReference type="Pfam" id="PF13649">
    <property type="entry name" value="Methyltransf_25"/>
    <property type="match status" value="1"/>
</dbReference>
<dbReference type="GeneID" id="37079143"/>
<gene>
    <name evidence="7" type="ORF">BP01DRAFT_389367</name>
</gene>
<keyword evidence="2" id="KW-0808">Transferase</keyword>
<comment type="similarity">
    <text evidence="4">Belongs to the class I-like SAM-binding methyltransferase superfamily.</text>
</comment>
<proteinExistence type="inferred from homology"/>
<evidence type="ECO:0000256" key="4">
    <source>
        <dbReference type="ARBA" id="ARBA00038314"/>
    </source>
</evidence>
<evidence type="ECO:0000256" key="5">
    <source>
        <dbReference type="SAM" id="MobiDB-lite"/>
    </source>
</evidence>
<dbReference type="InterPro" id="IPR029063">
    <property type="entry name" value="SAM-dependent_MTases_sf"/>
</dbReference>
<dbReference type="AlphaFoldDB" id="A0A318ZVH6"/>
<dbReference type="RefSeq" id="XP_025434042.1">
    <property type="nucleotide sequence ID" value="XM_025577914.1"/>
</dbReference>